<organism evidence="5">
    <name type="scientific">Mesocestoides corti</name>
    <name type="common">Flatworm</name>
    <dbReference type="NCBI Taxonomy" id="53468"/>
    <lineage>
        <taxon>Eukaryota</taxon>
        <taxon>Metazoa</taxon>
        <taxon>Spiralia</taxon>
        <taxon>Lophotrochozoa</taxon>
        <taxon>Platyhelminthes</taxon>
        <taxon>Cestoda</taxon>
        <taxon>Eucestoda</taxon>
        <taxon>Cyclophyllidea</taxon>
        <taxon>Mesocestoididae</taxon>
        <taxon>Mesocestoides</taxon>
    </lineage>
</organism>
<dbReference type="AlphaFoldDB" id="A0A5K3F5N8"/>
<name>A0A5K3F5N8_MESCO</name>
<accession>A0A5K3F5N8</accession>
<dbReference type="Gene3D" id="3.30.160.60">
    <property type="entry name" value="Classic Zinc Finger"/>
    <property type="match status" value="1"/>
</dbReference>
<dbReference type="WBParaSite" id="MCU_005134-RA">
    <property type="protein sequence ID" value="MCU_005134-RA"/>
    <property type="gene ID" value="MCU_005134"/>
</dbReference>
<keyword evidence="3" id="KW-0862">Zinc</keyword>
<protein>
    <submittedName>
        <fullName evidence="5">Zf-U1 domain-containing protein</fullName>
    </submittedName>
</protein>
<dbReference type="Pfam" id="PF06220">
    <property type="entry name" value="zf-U1"/>
    <property type="match status" value="1"/>
</dbReference>
<evidence type="ECO:0000256" key="2">
    <source>
        <dbReference type="ARBA" id="ARBA00022771"/>
    </source>
</evidence>
<proteinExistence type="predicted"/>
<evidence type="ECO:0000256" key="1">
    <source>
        <dbReference type="ARBA" id="ARBA00022723"/>
    </source>
</evidence>
<keyword evidence="1" id="KW-0479">Metal-binding</keyword>
<dbReference type="InterPro" id="IPR036236">
    <property type="entry name" value="Znf_C2H2_sf"/>
</dbReference>
<dbReference type="SUPFAM" id="SSF57667">
    <property type="entry name" value="beta-beta-alpha zinc fingers"/>
    <property type="match status" value="1"/>
</dbReference>
<feature type="domain" description="U1-C C2H2-type zinc finger" evidence="4">
    <location>
        <begin position="11"/>
        <end position="41"/>
    </location>
</feature>
<evidence type="ECO:0000256" key="3">
    <source>
        <dbReference type="ARBA" id="ARBA00022833"/>
    </source>
</evidence>
<keyword evidence="2" id="KW-0863">Zinc-finger</keyword>
<dbReference type="InterPro" id="IPR013085">
    <property type="entry name" value="U1-CZ_Znf_C2H2"/>
</dbReference>
<sequence length="74" mass="8902">WIVDFGLLQGRRYYCDYCETSFPDSLVNRRNHLKGARHVQIQWRCWLRSEVNSVVYRSFEQECVSTALLVVFRT</sequence>
<dbReference type="GO" id="GO:0008270">
    <property type="term" value="F:zinc ion binding"/>
    <property type="evidence" value="ECO:0007669"/>
    <property type="project" value="UniProtKB-KW"/>
</dbReference>
<evidence type="ECO:0000259" key="4">
    <source>
        <dbReference type="Pfam" id="PF06220"/>
    </source>
</evidence>
<reference evidence="5" key="1">
    <citation type="submission" date="2019-11" db="UniProtKB">
        <authorList>
            <consortium name="WormBaseParasite"/>
        </authorList>
    </citation>
    <scope>IDENTIFICATION</scope>
</reference>
<evidence type="ECO:0000313" key="5">
    <source>
        <dbReference type="WBParaSite" id="MCU_005134-RA"/>
    </source>
</evidence>